<dbReference type="eggNOG" id="COG1272">
    <property type="taxonomic scope" value="Bacteria"/>
</dbReference>
<dbReference type="GO" id="GO:0046872">
    <property type="term" value="F:metal ion binding"/>
    <property type="evidence" value="ECO:0007669"/>
    <property type="project" value="UniProtKB-KW"/>
</dbReference>
<feature type="transmembrane region" description="Helical" evidence="6">
    <location>
        <begin position="132"/>
        <end position="151"/>
    </location>
</feature>
<evidence type="ECO:0000256" key="4">
    <source>
        <dbReference type="ARBA" id="ARBA00023136"/>
    </source>
</evidence>
<dbReference type="PANTHER" id="PTHR20855:SF3">
    <property type="entry name" value="LD03007P"/>
    <property type="match status" value="1"/>
</dbReference>
<reference evidence="7 8" key="1">
    <citation type="journal article" date="2013" name="ISME J.">
        <title>Metabolic model for the filamentous 'Candidatus Microthrix parvicella' based on genomic and metagenomic analyses.</title>
        <authorList>
            <person name="Jon McIlroy S."/>
            <person name="Kristiansen R."/>
            <person name="Albertsen M."/>
            <person name="Michael Karst S."/>
            <person name="Rossetti S."/>
            <person name="Lund Nielsen J."/>
            <person name="Tandoi V."/>
            <person name="James Seviour R."/>
            <person name="Nielsen P.H."/>
        </authorList>
    </citation>
    <scope>NUCLEOTIDE SEQUENCE [LARGE SCALE GENOMIC DNA]</scope>
    <source>
        <strain evidence="7 8">RN1</strain>
    </source>
</reference>
<evidence type="ECO:0000256" key="6">
    <source>
        <dbReference type="SAM" id="Phobius"/>
    </source>
</evidence>
<dbReference type="PANTHER" id="PTHR20855">
    <property type="entry name" value="ADIPOR/PROGESTIN RECEPTOR-RELATED"/>
    <property type="match status" value="1"/>
</dbReference>
<evidence type="ECO:0000313" key="7">
    <source>
        <dbReference type="EMBL" id="CCM65589.1"/>
    </source>
</evidence>
<dbReference type="HOGENOM" id="CLU_051078_2_2_11"/>
<feature type="transmembrane region" description="Helical" evidence="6">
    <location>
        <begin position="108"/>
        <end position="126"/>
    </location>
</feature>
<evidence type="ECO:0000256" key="5">
    <source>
        <dbReference type="PIRSR" id="PIRSR604254-1"/>
    </source>
</evidence>
<feature type="binding site" evidence="5">
    <location>
        <position position="221"/>
    </location>
    <ligand>
        <name>Zn(2+)</name>
        <dbReference type="ChEBI" id="CHEBI:29105"/>
    </ligand>
</feature>
<keyword evidence="2 6" id="KW-0812">Transmembrane</keyword>
<keyword evidence="8" id="KW-1185">Reference proteome</keyword>
<gene>
    <name evidence="7" type="ORF">BN381_80119</name>
</gene>
<protein>
    <recommendedName>
        <fullName evidence="9">Hemolysin III</fullName>
    </recommendedName>
</protein>
<dbReference type="EMBL" id="CANL01000078">
    <property type="protein sequence ID" value="CCM65589.1"/>
    <property type="molecule type" value="Genomic_DNA"/>
</dbReference>
<feature type="binding site" evidence="5">
    <location>
        <position position="217"/>
    </location>
    <ligand>
        <name>Zn(2+)</name>
        <dbReference type="ChEBI" id="CHEBI:29105"/>
    </ligand>
</feature>
<keyword evidence="5" id="KW-0862">Zinc</keyword>
<accession>R4Z3R9</accession>
<evidence type="ECO:0000256" key="3">
    <source>
        <dbReference type="ARBA" id="ARBA00022989"/>
    </source>
</evidence>
<sequence>MSSGDTFRGVNLSKHAAATTVSPELTNLHHYEELDARPRLRGRIHLGAAFVSVAALAWLVGVAATPRAELAAWVYGLSAIACYATSGIYHVFARSPVARRRWRQADHAMIYVLIAGTATPMYLLAASGMWRWVMFGLMWAGAGVGITLKLVSIERFRVAGGVLYIGLGWMGLALIPNFWDRPRLLMLVVIAGVTYTVGAVLFAQGRPNPIPRWFGYHEVWHTLGVAAGAVFFVAILPLVQAG</sequence>
<feature type="transmembrane region" description="Helical" evidence="6">
    <location>
        <begin position="158"/>
        <end position="178"/>
    </location>
</feature>
<dbReference type="GO" id="GO:0016020">
    <property type="term" value="C:membrane"/>
    <property type="evidence" value="ECO:0007669"/>
    <property type="project" value="UniProtKB-SubCell"/>
</dbReference>
<evidence type="ECO:0008006" key="9">
    <source>
        <dbReference type="Google" id="ProtNLM"/>
    </source>
</evidence>
<evidence type="ECO:0000256" key="1">
    <source>
        <dbReference type="ARBA" id="ARBA00004141"/>
    </source>
</evidence>
<proteinExistence type="predicted"/>
<keyword evidence="4 6" id="KW-0472">Membrane</keyword>
<feature type="binding site" evidence="5">
    <location>
        <position position="90"/>
    </location>
    <ligand>
        <name>Zn(2+)</name>
        <dbReference type="ChEBI" id="CHEBI:29105"/>
    </ligand>
</feature>
<organism evidence="7 8">
    <name type="scientific">Candidatus Neomicrothrix parvicella RN1</name>
    <dbReference type="NCBI Taxonomy" id="1229780"/>
    <lineage>
        <taxon>Bacteria</taxon>
        <taxon>Bacillati</taxon>
        <taxon>Actinomycetota</taxon>
        <taxon>Acidimicrobiia</taxon>
        <taxon>Acidimicrobiales</taxon>
        <taxon>Microthrixaceae</taxon>
        <taxon>Candidatus Neomicrothrix</taxon>
    </lineage>
</organism>
<dbReference type="AlphaFoldDB" id="R4Z3R9"/>
<dbReference type="Pfam" id="PF03006">
    <property type="entry name" value="HlyIII"/>
    <property type="match status" value="1"/>
</dbReference>
<feature type="transmembrane region" description="Helical" evidence="6">
    <location>
        <begin position="184"/>
        <end position="203"/>
    </location>
</feature>
<name>R4Z3R9_9ACTN</name>
<feature type="transmembrane region" description="Helical" evidence="6">
    <location>
        <begin position="44"/>
        <end position="64"/>
    </location>
</feature>
<keyword evidence="3 6" id="KW-1133">Transmembrane helix</keyword>
<dbReference type="STRING" id="1229780.BN381_80119"/>
<keyword evidence="5" id="KW-0479">Metal-binding</keyword>
<evidence type="ECO:0000313" key="8">
    <source>
        <dbReference type="Proteomes" id="UP000018291"/>
    </source>
</evidence>
<feature type="transmembrane region" description="Helical" evidence="6">
    <location>
        <begin position="70"/>
        <end position="92"/>
    </location>
</feature>
<evidence type="ECO:0000256" key="2">
    <source>
        <dbReference type="ARBA" id="ARBA00022692"/>
    </source>
</evidence>
<feature type="transmembrane region" description="Helical" evidence="6">
    <location>
        <begin position="219"/>
        <end position="239"/>
    </location>
</feature>
<dbReference type="InterPro" id="IPR004254">
    <property type="entry name" value="AdipoR/HlyIII-related"/>
</dbReference>
<comment type="caution">
    <text evidence="7">The sequence shown here is derived from an EMBL/GenBank/DDBJ whole genome shotgun (WGS) entry which is preliminary data.</text>
</comment>
<comment type="subcellular location">
    <subcellularLocation>
        <location evidence="1">Membrane</location>
        <topology evidence="1">Multi-pass membrane protein</topology>
    </subcellularLocation>
</comment>
<dbReference type="Proteomes" id="UP000018291">
    <property type="component" value="Unassembled WGS sequence"/>
</dbReference>